<feature type="domain" description="PAS" evidence="2">
    <location>
        <begin position="270"/>
        <end position="330"/>
    </location>
</feature>
<accession>A0ABX1R184</accession>
<keyword evidence="1" id="KW-0175">Coiled coil</keyword>
<evidence type="ECO:0000313" key="7">
    <source>
        <dbReference type="Proteomes" id="UP000709336"/>
    </source>
</evidence>
<feature type="domain" description="GGDEF" evidence="5">
    <location>
        <begin position="429"/>
        <end position="575"/>
    </location>
</feature>
<proteinExistence type="predicted"/>
<dbReference type="SMART" id="SM00267">
    <property type="entry name" value="GGDEF"/>
    <property type="match status" value="1"/>
</dbReference>
<protein>
    <submittedName>
        <fullName evidence="6">EAL domain-containing protein</fullName>
    </submittedName>
</protein>
<dbReference type="Pfam" id="PF13426">
    <property type="entry name" value="PAS_9"/>
    <property type="match status" value="2"/>
</dbReference>
<dbReference type="SMART" id="SM00086">
    <property type="entry name" value="PAC"/>
    <property type="match status" value="2"/>
</dbReference>
<dbReference type="RefSeq" id="WP_169209384.1">
    <property type="nucleotide sequence ID" value="NZ_JAATNW010000001.1"/>
</dbReference>
<dbReference type="Gene3D" id="3.30.70.270">
    <property type="match status" value="1"/>
</dbReference>
<sequence>MSKSERWSRLTSLISDVILTLDVDGALVVTMADQLDEGTVLSGMMNNNAAAGRIKLSGDARKICARAVTSVDIAGELIDWPETLTSAASAFIHFIKLPTYCSGDGLYVVVISSKPLSTQQLQNLTNLVDTFSAENRQVDENENNLLSLHKRVAELTQTGGCQFFVQSADFLVTQEFANLLNLTSRTYFSLRHGLNKVSPTDRKSIVTNIRHVMQNQHSAQHDFKLRTNEKERWLRLTLTPCLEKQHLVSVIATLQDITEAYQKTSTEQNYTEYLINILDNLNDAVVTLDGFGTIIMVNQTIEKVFGFSPDALLGHDISVLIPEEFSDIQSTSINSNQAKTKSLFFAPNKELTARHKNGHTFPIELSLTEVILDGQRRYIGIIRDVTERKEAIDNIFKIAFFDDVTQLANFKSFEKDLRKLIAQARVANAQIYCCMIDIDKFAQYNLLFGKETGDQILKITGSRIKKLLSSSFRAYRKNADRFLILHLSPIVTPAKETNQQRLSQLNLIEEIEQKLLHDLAQDISFQGDNHSLKCSLSSVHIDSQQSSFEKVIGVLEFGRKRAKQSGHVGPVAFEKSAYEEYERHQYIAQSFNRALTENEFFIVLQPQYNRNGELICSEVLLRWQHAAIGMISPAEFIPIAEESDAILEIGYWVLNEACRVLAECHEKDLLVKLAVNISAQQIARADFAERLIAIISKWGVDSANLVLELTETTLVESIDKVRLHIEKLSKMGFSFSIDDFGTGYSSLSYLKALPIAELKIDRYFVDEITSTNQNFPIVNTIIEMAQALGLRTVAEGIENDIQMDYLIQHGCDIFQGFHLGMPIPEDKWVSLMSASFINSENY</sequence>
<dbReference type="CDD" id="cd00130">
    <property type="entry name" value="PAS"/>
    <property type="match status" value="1"/>
</dbReference>
<dbReference type="SUPFAM" id="SSF141868">
    <property type="entry name" value="EAL domain-like"/>
    <property type="match status" value="1"/>
</dbReference>
<dbReference type="InterPro" id="IPR052155">
    <property type="entry name" value="Biofilm_reg_signaling"/>
</dbReference>
<dbReference type="PROSITE" id="PS50887">
    <property type="entry name" value="GGDEF"/>
    <property type="match status" value="1"/>
</dbReference>
<dbReference type="Pfam" id="PF00563">
    <property type="entry name" value="EAL"/>
    <property type="match status" value="1"/>
</dbReference>
<dbReference type="SMART" id="SM00091">
    <property type="entry name" value="PAS"/>
    <property type="match status" value="1"/>
</dbReference>
<dbReference type="Gene3D" id="3.30.450.20">
    <property type="entry name" value="PAS domain"/>
    <property type="match status" value="2"/>
</dbReference>
<comment type="caution">
    <text evidence="6">The sequence shown here is derived from an EMBL/GenBank/DDBJ whole genome shotgun (WGS) entry which is preliminary data.</text>
</comment>
<keyword evidence="7" id="KW-1185">Reference proteome</keyword>
<gene>
    <name evidence="6" type="ORF">HCJ96_02230</name>
</gene>
<dbReference type="PANTHER" id="PTHR44757:SF2">
    <property type="entry name" value="BIOFILM ARCHITECTURE MAINTENANCE PROTEIN MBAA"/>
    <property type="match status" value="1"/>
</dbReference>
<feature type="domain" description="PAC" evidence="3">
    <location>
        <begin position="347"/>
        <end position="397"/>
    </location>
</feature>
<evidence type="ECO:0000313" key="6">
    <source>
        <dbReference type="EMBL" id="NMH58837.1"/>
    </source>
</evidence>
<dbReference type="InterPro" id="IPR000700">
    <property type="entry name" value="PAS-assoc_C"/>
</dbReference>
<dbReference type="PANTHER" id="PTHR44757">
    <property type="entry name" value="DIGUANYLATE CYCLASE DGCP"/>
    <property type="match status" value="1"/>
</dbReference>
<dbReference type="SUPFAM" id="SSF55785">
    <property type="entry name" value="PYP-like sensor domain (PAS domain)"/>
    <property type="match status" value="2"/>
</dbReference>
<dbReference type="InterPro" id="IPR001610">
    <property type="entry name" value="PAC"/>
</dbReference>
<dbReference type="PROSITE" id="PS50883">
    <property type="entry name" value="EAL"/>
    <property type="match status" value="1"/>
</dbReference>
<dbReference type="Pfam" id="PF00990">
    <property type="entry name" value="GGDEF"/>
    <property type="match status" value="1"/>
</dbReference>
<dbReference type="InterPro" id="IPR043128">
    <property type="entry name" value="Rev_trsase/Diguanyl_cyclase"/>
</dbReference>
<dbReference type="NCBIfam" id="TIGR00229">
    <property type="entry name" value="sensory_box"/>
    <property type="match status" value="1"/>
</dbReference>
<dbReference type="CDD" id="cd01948">
    <property type="entry name" value="EAL"/>
    <property type="match status" value="1"/>
</dbReference>
<dbReference type="Proteomes" id="UP000709336">
    <property type="component" value="Unassembled WGS sequence"/>
</dbReference>
<feature type="domain" description="EAL" evidence="4">
    <location>
        <begin position="584"/>
        <end position="836"/>
    </location>
</feature>
<evidence type="ECO:0000259" key="2">
    <source>
        <dbReference type="PROSITE" id="PS50112"/>
    </source>
</evidence>
<dbReference type="NCBIfam" id="TIGR00254">
    <property type="entry name" value="GGDEF"/>
    <property type="match status" value="1"/>
</dbReference>
<dbReference type="CDD" id="cd01949">
    <property type="entry name" value="GGDEF"/>
    <property type="match status" value="1"/>
</dbReference>
<dbReference type="InterPro" id="IPR000014">
    <property type="entry name" value="PAS"/>
</dbReference>
<dbReference type="SUPFAM" id="SSF55073">
    <property type="entry name" value="Nucleotide cyclase"/>
    <property type="match status" value="1"/>
</dbReference>
<dbReference type="SMART" id="SM00052">
    <property type="entry name" value="EAL"/>
    <property type="match status" value="1"/>
</dbReference>
<dbReference type="PROSITE" id="PS50112">
    <property type="entry name" value="PAS"/>
    <property type="match status" value="1"/>
</dbReference>
<evidence type="ECO:0000256" key="1">
    <source>
        <dbReference type="SAM" id="Coils"/>
    </source>
</evidence>
<dbReference type="InterPro" id="IPR029787">
    <property type="entry name" value="Nucleotide_cyclase"/>
</dbReference>
<evidence type="ECO:0000259" key="4">
    <source>
        <dbReference type="PROSITE" id="PS50883"/>
    </source>
</evidence>
<dbReference type="InterPro" id="IPR035965">
    <property type="entry name" value="PAS-like_dom_sf"/>
</dbReference>
<dbReference type="InterPro" id="IPR035919">
    <property type="entry name" value="EAL_sf"/>
</dbReference>
<dbReference type="EMBL" id="JAATNW010000001">
    <property type="protein sequence ID" value="NMH58837.1"/>
    <property type="molecule type" value="Genomic_DNA"/>
</dbReference>
<dbReference type="InterPro" id="IPR001633">
    <property type="entry name" value="EAL_dom"/>
</dbReference>
<name>A0ABX1R184_9ALTE</name>
<feature type="coiled-coil region" evidence="1">
    <location>
        <begin position="121"/>
        <end position="158"/>
    </location>
</feature>
<reference evidence="6 7" key="1">
    <citation type="submission" date="2020-03" db="EMBL/GenBank/DDBJ databases">
        <title>Alteromonas ponticola sp. nov., isolated from seawater.</title>
        <authorList>
            <person name="Yoon J.-H."/>
            <person name="Kim Y.-O."/>
        </authorList>
    </citation>
    <scope>NUCLEOTIDE SEQUENCE [LARGE SCALE GENOMIC DNA]</scope>
    <source>
        <strain evidence="6 7">MYP5</strain>
    </source>
</reference>
<organism evidence="6 7">
    <name type="scientific">Alteromonas ponticola</name>
    <dbReference type="NCBI Taxonomy" id="2720613"/>
    <lineage>
        <taxon>Bacteria</taxon>
        <taxon>Pseudomonadati</taxon>
        <taxon>Pseudomonadota</taxon>
        <taxon>Gammaproteobacteria</taxon>
        <taxon>Alteromonadales</taxon>
        <taxon>Alteromonadaceae</taxon>
        <taxon>Alteromonas/Salinimonas group</taxon>
        <taxon>Alteromonas</taxon>
    </lineage>
</organism>
<dbReference type="InterPro" id="IPR000160">
    <property type="entry name" value="GGDEF_dom"/>
</dbReference>
<evidence type="ECO:0000259" key="5">
    <source>
        <dbReference type="PROSITE" id="PS50887"/>
    </source>
</evidence>
<dbReference type="PROSITE" id="PS50113">
    <property type="entry name" value="PAC"/>
    <property type="match status" value="1"/>
</dbReference>
<evidence type="ECO:0000259" key="3">
    <source>
        <dbReference type="PROSITE" id="PS50113"/>
    </source>
</evidence>
<dbReference type="Gene3D" id="3.20.20.450">
    <property type="entry name" value="EAL domain"/>
    <property type="match status" value="1"/>
</dbReference>